<evidence type="ECO:0000256" key="1">
    <source>
        <dbReference type="SAM" id="MobiDB-lite"/>
    </source>
</evidence>
<dbReference type="EMBL" id="CAMXCT010001002">
    <property type="protein sequence ID" value="CAI3985592.1"/>
    <property type="molecule type" value="Genomic_DNA"/>
</dbReference>
<dbReference type="GO" id="GO:0008168">
    <property type="term" value="F:methyltransferase activity"/>
    <property type="evidence" value="ECO:0007669"/>
    <property type="project" value="UniProtKB-KW"/>
</dbReference>
<dbReference type="AlphaFoldDB" id="A0A9P1C4Y8"/>
<reference evidence="3" key="1">
    <citation type="submission" date="2022-10" db="EMBL/GenBank/DDBJ databases">
        <authorList>
            <person name="Chen Y."/>
            <person name="Dougan E. K."/>
            <person name="Chan C."/>
            <person name="Rhodes N."/>
            <person name="Thang M."/>
        </authorList>
    </citation>
    <scope>NUCLEOTIDE SEQUENCE</scope>
</reference>
<reference evidence="4 5" key="2">
    <citation type="submission" date="2024-05" db="EMBL/GenBank/DDBJ databases">
        <authorList>
            <person name="Chen Y."/>
            <person name="Shah S."/>
            <person name="Dougan E. K."/>
            <person name="Thang M."/>
            <person name="Chan C."/>
        </authorList>
    </citation>
    <scope>NUCLEOTIDE SEQUENCE [LARGE SCALE GENOMIC DNA]</scope>
</reference>
<feature type="chain" id="PRO_5043270115" evidence="2">
    <location>
        <begin position="23"/>
        <end position="1021"/>
    </location>
</feature>
<feature type="compositionally biased region" description="Basic and acidic residues" evidence="1">
    <location>
        <begin position="710"/>
        <end position="744"/>
    </location>
</feature>
<proteinExistence type="predicted"/>
<dbReference type="Proteomes" id="UP001152797">
    <property type="component" value="Unassembled WGS sequence"/>
</dbReference>
<dbReference type="GO" id="GO:0032259">
    <property type="term" value="P:methylation"/>
    <property type="evidence" value="ECO:0007669"/>
    <property type="project" value="UniProtKB-KW"/>
</dbReference>
<sequence length="1021" mass="116149">MTRPWRLGRLGAFAALVVVAVAQETQERSPPDLEGLFEFVSRPLVAHWLSDTAVPQLAKKDFPCMKLMILLDWVAQKYHSSFAQSKAELNLWKDTESGNIDGQLDQDVQTSDSAWKTVRSFTYQEHLECLAPPLGDCQTVPSNWPQGLGLEVSKQPRVPWLPPGWGQACRSGWRPTIYISPEEMGSRALYNRASVERALGKRLKPVDQHGVVLGDAFIKLWPKWLAKDWRIAYKKSANGSVRPFFLGPDDTVYKDKKSVLACTKKIVKQRRARLGTRKSRPDVEFRNDVECFRTFTRKQLEECFAPPLGGSRKPPRHWPKGLLVTNLPRTSWLPKGWTQGYRPYKEKGRRFRKLYVAPPEKGSKVVFHRRDVEKVEGRSLCSVDQHGQPLGIPNTFTTDWPKWLPSRWRIGYFRTGETVKVCFLNANGAKFPDRRAVLDSLNPARIKQREKQVKAAEKKETENKPIKTLGLFAMRMAQRRRLVSSVKVEGDESDDELPESTDIFLSFTHEELTECFAPPLGDSTTPPAHWPEGVEVCTLPRISWLPPGWGQGIRMGPQGRKYKVYIAPKGHRRLEVKNKESMEVNVGRRLKPLDQHGKNLRVGNALIEHWPNELPRTWQIGYHKLQGEVRSCFISSKGTIYKDMLAVCRHLNMEAWTERRIEKVNQQEEERLSKCKRLRRMDATKVEPLEDEAVEDAAGGPVSCVQDDRMAEESAKEAARPKKRLRTAEGRVQERKPRPMRQLESKSGLDLSKLHVADGEWLRNHPLYFKMHQRNYPIPIGDQDILALKAFTPKEMGGDACLEFHCQTPEDWFSSSNYYALLQPVIEMQRTTQQVMEFLHVLVMVHGERCLYPDLRNNLGYAVTWAAKLSEEVHKIQLSAVYHSRMSLFETSTDVLRHLLPTIDVLTAAAQFADAFAEVRLTLDKLASTHPGSLELVLPEASPSPYQDGGGAFMDMTFIVRNLTNGWHLDHALLASLVRLWPPPASHGDGCHTSVADFGAGGGHYCKFFNKTGELDAEFGK</sequence>
<evidence type="ECO:0000313" key="4">
    <source>
        <dbReference type="EMBL" id="CAL4772904.1"/>
    </source>
</evidence>
<keyword evidence="5" id="KW-1185">Reference proteome</keyword>
<keyword evidence="4" id="KW-0808">Transferase</keyword>
<name>A0A9P1C4Y8_9DINO</name>
<protein>
    <submittedName>
        <fullName evidence="4">Methyltransferase type 11 domain-containing protein</fullName>
    </submittedName>
</protein>
<feature type="region of interest" description="Disordered" evidence="1">
    <location>
        <begin position="710"/>
        <end position="745"/>
    </location>
</feature>
<dbReference type="EMBL" id="CAMXCT020001002">
    <property type="protein sequence ID" value="CAL1138967.1"/>
    <property type="molecule type" value="Genomic_DNA"/>
</dbReference>
<keyword evidence="4" id="KW-0489">Methyltransferase</keyword>
<organism evidence="3">
    <name type="scientific">Cladocopium goreaui</name>
    <dbReference type="NCBI Taxonomy" id="2562237"/>
    <lineage>
        <taxon>Eukaryota</taxon>
        <taxon>Sar</taxon>
        <taxon>Alveolata</taxon>
        <taxon>Dinophyceae</taxon>
        <taxon>Suessiales</taxon>
        <taxon>Symbiodiniaceae</taxon>
        <taxon>Cladocopium</taxon>
    </lineage>
</organism>
<dbReference type="OrthoDB" id="406773at2759"/>
<feature type="signal peptide" evidence="2">
    <location>
        <begin position="1"/>
        <end position="22"/>
    </location>
</feature>
<evidence type="ECO:0000313" key="5">
    <source>
        <dbReference type="Proteomes" id="UP001152797"/>
    </source>
</evidence>
<comment type="caution">
    <text evidence="3">The sequence shown here is derived from an EMBL/GenBank/DDBJ whole genome shotgun (WGS) entry which is preliminary data.</text>
</comment>
<keyword evidence="2" id="KW-0732">Signal</keyword>
<accession>A0A9P1C4Y8</accession>
<dbReference type="EMBL" id="CAMXCT030001002">
    <property type="protein sequence ID" value="CAL4772904.1"/>
    <property type="molecule type" value="Genomic_DNA"/>
</dbReference>
<evidence type="ECO:0000256" key="2">
    <source>
        <dbReference type="SAM" id="SignalP"/>
    </source>
</evidence>
<gene>
    <name evidence="3" type="ORF">C1SCF055_LOCUS13023</name>
</gene>
<evidence type="ECO:0000313" key="3">
    <source>
        <dbReference type="EMBL" id="CAI3985592.1"/>
    </source>
</evidence>